<organism evidence="3 4">
    <name type="scientific">Gordonia hankookensis</name>
    <dbReference type="NCBI Taxonomy" id="589403"/>
    <lineage>
        <taxon>Bacteria</taxon>
        <taxon>Bacillati</taxon>
        <taxon>Actinomycetota</taxon>
        <taxon>Actinomycetes</taxon>
        <taxon>Mycobacteriales</taxon>
        <taxon>Gordoniaceae</taxon>
        <taxon>Gordonia</taxon>
    </lineage>
</organism>
<name>A0ABR7WD30_9ACTN</name>
<dbReference type="RefSeq" id="WP_190267293.1">
    <property type="nucleotide sequence ID" value="NZ_BAABAD010000004.1"/>
</dbReference>
<feature type="domain" description="Putative regulatory protein FmdB zinc ribbon" evidence="2">
    <location>
        <begin position="1"/>
        <end position="42"/>
    </location>
</feature>
<dbReference type="SMART" id="SM00834">
    <property type="entry name" value="CxxC_CXXC_SSSS"/>
    <property type="match status" value="1"/>
</dbReference>
<evidence type="ECO:0000313" key="3">
    <source>
        <dbReference type="EMBL" id="MBD1320691.1"/>
    </source>
</evidence>
<dbReference type="Pfam" id="PF09723">
    <property type="entry name" value="Zn_ribbon_8"/>
    <property type="match status" value="1"/>
</dbReference>
<sequence length="95" mass="10245">MPTYVYRCSETCDDFTEQHSMSSIPDESTCPECGHGARRVIGAPALGAGNSAAVRLQDATRSTADSPQVVSSVPGRRRRPTPVSANPLHRRLPRP</sequence>
<reference evidence="3 4" key="1">
    <citation type="submission" date="2020-09" db="EMBL/GenBank/DDBJ databases">
        <title>Novel species in genus Gordonia.</title>
        <authorList>
            <person name="Zhang G."/>
        </authorList>
    </citation>
    <scope>NUCLEOTIDE SEQUENCE [LARGE SCALE GENOMIC DNA]</scope>
    <source>
        <strain evidence="3 4">ON-33</strain>
    </source>
</reference>
<accession>A0ABR7WD30</accession>
<evidence type="ECO:0000256" key="1">
    <source>
        <dbReference type="SAM" id="MobiDB-lite"/>
    </source>
</evidence>
<keyword evidence="4" id="KW-1185">Reference proteome</keyword>
<dbReference type="Proteomes" id="UP000602395">
    <property type="component" value="Unassembled WGS sequence"/>
</dbReference>
<protein>
    <submittedName>
        <fullName evidence="3">Zinc ribbon domain-containing protein</fullName>
    </submittedName>
</protein>
<evidence type="ECO:0000313" key="4">
    <source>
        <dbReference type="Proteomes" id="UP000602395"/>
    </source>
</evidence>
<dbReference type="NCBIfam" id="TIGR02605">
    <property type="entry name" value="CxxC_CxxC_SSSS"/>
    <property type="match status" value="1"/>
</dbReference>
<proteinExistence type="predicted"/>
<gene>
    <name evidence="3" type="ORF">IDF66_13980</name>
</gene>
<dbReference type="EMBL" id="JACWMS010000002">
    <property type="protein sequence ID" value="MBD1320691.1"/>
    <property type="molecule type" value="Genomic_DNA"/>
</dbReference>
<comment type="caution">
    <text evidence="3">The sequence shown here is derived from an EMBL/GenBank/DDBJ whole genome shotgun (WGS) entry which is preliminary data.</text>
</comment>
<feature type="region of interest" description="Disordered" evidence="1">
    <location>
        <begin position="54"/>
        <end position="95"/>
    </location>
</feature>
<dbReference type="InterPro" id="IPR013429">
    <property type="entry name" value="Regulatory_FmdB_Zinc_ribbon"/>
</dbReference>
<evidence type="ECO:0000259" key="2">
    <source>
        <dbReference type="SMART" id="SM00834"/>
    </source>
</evidence>